<dbReference type="SUPFAM" id="SSF52096">
    <property type="entry name" value="ClpP/crotonase"/>
    <property type="match status" value="1"/>
</dbReference>
<dbReference type="InterPro" id="IPR029045">
    <property type="entry name" value="ClpP/crotonase-like_dom_sf"/>
</dbReference>
<evidence type="ECO:0000313" key="4">
    <source>
        <dbReference type="EMBL" id="SDY21495.1"/>
    </source>
</evidence>
<feature type="compositionally biased region" description="Polar residues" evidence="1">
    <location>
        <begin position="372"/>
        <end position="382"/>
    </location>
</feature>
<dbReference type="STRING" id="651662.SAMN04488069_106242"/>
<dbReference type="AlphaFoldDB" id="A0A1H3I252"/>
<name>A0A1H3I252_9BACT</name>
<evidence type="ECO:0000256" key="1">
    <source>
        <dbReference type="SAM" id="MobiDB-lite"/>
    </source>
</evidence>
<organism evidence="4 5">
    <name type="scientific">Hymenobacter psychrophilus</name>
    <dbReference type="NCBI Taxonomy" id="651662"/>
    <lineage>
        <taxon>Bacteria</taxon>
        <taxon>Pseudomonadati</taxon>
        <taxon>Bacteroidota</taxon>
        <taxon>Cytophagia</taxon>
        <taxon>Cytophagales</taxon>
        <taxon>Hymenobacteraceae</taxon>
        <taxon>Hymenobacter</taxon>
    </lineage>
</organism>
<evidence type="ECO:0000256" key="2">
    <source>
        <dbReference type="SAM" id="SignalP"/>
    </source>
</evidence>
<feature type="domain" description="Tail specific protease" evidence="3">
    <location>
        <begin position="265"/>
        <end position="474"/>
    </location>
</feature>
<reference evidence="5" key="1">
    <citation type="submission" date="2016-10" db="EMBL/GenBank/DDBJ databases">
        <authorList>
            <person name="Varghese N."/>
            <person name="Submissions S."/>
        </authorList>
    </citation>
    <scope>NUCLEOTIDE SEQUENCE [LARGE SCALE GENOMIC DNA]</scope>
    <source>
        <strain evidence="5">CGMCC 1.8975</strain>
    </source>
</reference>
<feature type="region of interest" description="Disordered" evidence="1">
    <location>
        <begin position="368"/>
        <end position="387"/>
    </location>
</feature>
<gene>
    <name evidence="4" type="ORF">SAMN04488069_106242</name>
</gene>
<protein>
    <submittedName>
        <fullName evidence="4">Peptidase family S41</fullName>
    </submittedName>
</protein>
<evidence type="ECO:0000313" key="5">
    <source>
        <dbReference type="Proteomes" id="UP000199249"/>
    </source>
</evidence>
<dbReference type="InterPro" id="IPR005151">
    <property type="entry name" value="Tail-specific_protease"/>
</dbReference>
<dbReference type="GO" id="GO:0006508">
    <property type="term" value="P:proteolysis"/>
    <property type="evidence" value="ECO:0007669"/>
    <property type="project" value="InterPro"/>
</dbReference>
<keyword evidence="2" id="KW-0732">Signal</keyword>
<keyword evidence="5" id="KW-1185">Reference proteome</keyword>
<accession>A0A1H3I252</accession>
<feature type="signal peptide" evidence="2">
    <location>
        <begin position="1"/>
        <end position="20"/>
    </location>
</feature>
<dbReference type="RefSeq" id="WP_092739988.1">
    <property type="nucleotide sequence ID" value="NZ_FNOV01000006.1"/>
</dbReference>
<proteinExistence type="predicted"/>
<dbReference type="Pfam" id="PF03572">
    <property type="entry name" value="Peptidase_S41"/>
    <property type="match status" value="1"/>
</dbReference>
<dbReference type="GO" id="GO:0008236">
    <property type="term" value="F:serine-type peptidase activity"/>
    <property type="evidence" value="ECO:0007669"/>
    <property type="project" value="InterPro"/>
</dbReference>
<dbReference type="OrthoDB" id="2327485at2"/>
<dbReference type="EMBL" id="FNOV01000006">
    <property type="protein sequence ID" value="SDY21495.1"/>
    <property type="molecule type" value="Genomic_DNA"/>
</dbReference>
<sequence>MLRFLFLPALLLLAAPAVRAQSAAALPAASAPCNCAQSLGQMRQLIEANYAGYTDKVTPATRPRLDSLTRVVQARADTARAASCGLVLYEWLTFFQDGHLQIKNDQPLPQLDPATIRARFVGAPRLPWTRASFRAYLDDPARPKQPLEGIWRDAGNNYSVGVVAAGQPAHYQAFVLRADSVWWVPGQVKFAFATPTAAGPATGTYRMQNHEEQLRRVTLPAEGVIQFDDSPWYRVYPRPVAVPPAPARVANHRFQMLDDTTALYRIASFDGQYRPLIDSLTKANAANLRRTRLLILDLRYNGGGSDGSYRSLTPYLYTQPVQTVGVALRSTPLNNAKYNGALYPDMSVPEKLFIAQLRRRLDAHPGQLIKQRPNSDGVSVQRLSRRRQHPEVARVAILQNRGCGSTTEQFLLEARQSGKVTLFGENSAGVLDYANMQFAPLLCPGLRLGWATSRTFRLDRNQGIDGVGIAPTVRLNPNAPDMVEQVRTWYRQPGR</sequence>
<dbReference type="Proteomes" id="UP000199249">
    <property type="component" value="Unassembled WGS sequence"/>
</dbReference>
<evidence type="ECO:0000259" key="3">
    <source>
        <dbReference type="Pfam" id="PF03572"/>
    </source>
</evidence>
<feature type="chain" id="PRO_5011713736" evidence="2">
    <location>
        <begin position="21"/>
        <end position="495"/>
    </location>
</feature>
<dbReference type="Gene3D" id="3.90.226.10">
    <property type="entry name" value="2-enoyl-CoA Hydratase, Chain A, domain 1"/>
    <property type="match status" value="1"/>
</dbReference>